<accession>A0A9X1WT39</accession>
<dbReference type="EMBL" id="JALIRP010000009">
    <property type="protein sequence ID" value="MCJ8014201.1"/>
    <property type="molecule type" value="Genomic_DNA"/>
</dbReference>
<evidence type="ECO:0000256" key="2">
    <source>
        <dbReference type="SAM" id="SignalP"/>
    </source>
</evidence>
<evidence type="ECO:0000256" key="1">
    <source>
        <dbReference type="SAM" id="MobiDB-lite"/>
    </source>
</evidence>
<evidence type="ECO:0000313" key="4">
    <source>
        <dbReference type="EMBL" id="MCJ8014201.1"/>
    </source>
</evidence>
<keyword evidence="2" id="KW-0732">Signal</keyword>
<dbReference type="InterPro" id="IPR036582">
    <property type="entry name" value="Mao_N_sf"/>
</dbReference>
<feature type="compositionally biased region" description="Polar residues" evidence="1">
    <location>
        <begin position="95"/>
        <end position="109"/>
    </location>
</feature>
<feature type="compositionally biased region" description="Low complexity" evidence="1">
    <location>
        <begin position="110"/>
        <end position="123"/>
    </location>
</feature>
<name>A0A9X1WT39_9BACL</name>
<dbReference type="Gene3D" id="3.30.457.10">
    <property type="entry name" value="Copper amine oxidase-like, N-terminal domain"/>
    <property type="match status" value="1"/>
</dbReference>
<gene>
    <name evidence="4" type="ORF">MUG84_21040</name>
</gene>
<dbReference type="AlphaFoldDB" id="A0A9X1WT39"/>
<reference evidence="4" key="1">
    <citation type="submission" date="2022-04" db="EMBL/GenBank/DDBJ databases">
        <title>Paenibacillus mangrovi sp. nov., a novel endophytic bacterium isolated from bark of Kandelia candel.</title>
        <authorList>
            <person name="Tuo L."/>
        </authorList>
    </citation>
    <scope>NUCLEOTIDE SEQUENCE</scope>
    <source>
        <strain evidence="4">KQZ6P-2</strain>
    </source>
</reference>
<comment type="caution">
    <text evidence="4">The sequence shown here is derived from an EMBL/GenBank/DDBJ whole genome shotgun (WGS) entry which is preliminary data.</text>
</comment>
<keyword evidence="5" id="KW-1185">Reference proteome</keyword>
<feature type="chain" id="PRO_5040956495" evidence="2">
    <location>
        <begin position="29"/>
        <end position="274"/>
    </location>
</feature>
<evidence type="ECO:0000313" key="5">
    <source>
        <dbReference type="Proteomes" id="UP001139347"/>
    </source>
</evidence>
<dbReference type="InterPro" id="IPR012854">
    <property type="entry name" value="Cu_amine_oxidase-like_N"/>
</dbReference>
<feature type="domain" description="Copper amine oxidase-like N-terminal" evidence="3">
    <location>
        <begin position="61"/>
        <end position="99"/>
    </location>
</feature>
<dbReference type="Pfam" id="PF07833">
    <property type="entry name" value="Cu_amine_oxidN1"/>
    <property type="match status" value="1"/>
</dbReference>
<dbReference type="Proteomes" id="UP001139347">
    <property type="component" value="Unassembled WGS sequence"/>
</dbReference>
<organism evidence="4 5">
    <name type="scientific">Paenibacillus mangrovi</name>
    <dbReference type="NCBI Taxonomy" id="2931978"/>
    <lineage>
        <taxon>Bacteria</taxon>
        <taxon>Bacillati</taxon>
        <taxon>Bacillota</taxon>
        <taxon>Bacilli</taxon>
        <taxon>Bacillales</taxon>
        <taxon>Paenibacillaceae</taxon>
        <taxon>Paenibacillus</taxon>
    </lineage>
</organism>
<sequence>MKKFFTRKVLAVTSVVLLFSTVGAVAYAGSTLKKIEAYQNAGIRIEVDGKNVNLGSGANATYPIVYKGSNYVPARAVAEALGASVKWDPNRQVVSITSGTGDQNANKGNSGSTTPPSTSSSSGFSKVLDKNVDMKKAAEDNKAQALKTFKAYAKAVATQDYSDIDAIISASIVDKVQYDHYWSGPNPSKEGIHKNIAGIRSANKQDTLTAWNNAVQKATVSDVKVDNTNKLDLTAFINYSLDVKGFDAFSTIYLYMTYSVPYQETVYRLDTINF</sequence>
<feature type="signal peptide" evidence="2">
    <location>
        <begin position="1"/>
        <end position="28"/>
    </location>
</feature>
<proteinExistence type="predicted"/>
<protein>
    <submittedName>
        <fullName evidence="4">Copper amine oxidase N-terminal domain-containing protein</fullName>
    </submittedName>
</protein>
<feature type="region of interest" description="Disordered" evidence="1">
    <location>
        <begin position="95"/>
        <end position="125"/>
    </location>
</feature>
<evidence type="ECO:0000259" key="3">
    <source>
        <dbReference type="Pfam" id="PF07833"/>
    </source>
</evidence>
<dbReference type="RefSeq" id="WP_244728564.1">
    <property type="nucleotide sequence ID" value="NZ_JALIRP010000009.1"/>
</dbReference>
<dbReference type="SUPFAM" id="SSF55383">
    <property type="entry name" value="Copper amine oxidase, domain N"/>
    <property type="match status" value="1"/>
</dbReference>